<dbReference type="Pfam" id="PF04977">
    <property type="entry name" value="DivIC"/>
    <property type="match status" value="1"/>
</dbReference>
<keyword evidence="2" id="KW-1185">Reference proteome</keyword>
<dbReference type="EMBL" id="CP029149">
    <property type="protein sequence ID" value="QHN64486.1"/>
    <property type="molecule type" value="Genomic_DNA"/>
</dbReference>
<dbReference type="KEGG" id="bcad:DBX24_00565"/>
<accession>A0A6P1QQP0</accession>
<gene>
    <name evidence="1" type="ORF">DBX24_00565</name>
</gene>
<dbReference type="OrthoDB" id="1467719at2"/>
<evidence type="ECO:0000313" key="1">
    <source>
        <dbReference type="EMBL" id="QHN64486.1"/>
    </source>
</evidence>
<dbReference type="InterPro" id="IPR007060">
    <property type="entry name" value="FtsL/DivIC"/>
</dbReference>
<evidence type="ECO:0000313" key="2">
    <source>
        <dbReference type="Proteomes" id="UP000464318"/>
    </source>
</evidence>
<protein>
    <submittedName>
        <fullName evidence="1">Septum formation initiator family protein</fullName>
    </submittedName>
</protein>
<dbReference type="Proteomes" id="UP000464318">
    <property type="component" value="Chromosome"/>
</dbReference>
<proteinExistence type="predicted"/>
<name>A0A6P1QQP0_9FLAO</name>
<reference evidence="1 2" key="1">
    <citation type="submission" date="2018-04" db="EMBL/GenBank/DDBJ databases">
        <title>Characteristic and Complete Genome Sequencing of A Novel Member of Infective Endocarditis Causative Bacteria: Bergeyella cardium QL-PH.</title>
        <authorList>
            <person name="Pan H."/>
            <person name="Sun E."/>
            <person name="Zhang Y."/>
        </authorList>
    </citation>
    <scope>NUCLEOTIDE SEQUENCE [LARGE SCALE GENOMIC DNA]</scope>
    <source>
        <strain evidence="1 2">HPQL</strain>
    </source>
</reference>
<dbReference type="AlphaFoldDB" id="A0A6P1QQP0"/>
<sequence length="113" mass="13638">MSTDNPTNKTSAFKYIQRYVLNKYVITFVLFLVWIILFDNSSLLVINDLNSEIKKYESQLEHYKSEYEKHTLFYNTLMENKDEKERFARENYFMKKPDEEIFILVADSVNVKN</sequence>
<dbReference type="RefSeq" id="WP_160223636.1">
    <property type="nucleotide sequence ID" value="NZ_CP029149.1"/>
</dbReference>
<organism evidence="1 2">
    <name type="scientific">Bergeyella cardium</name>
    <dbReference type="NCBI Taxonomy" id="1585976"/>
    <lineage>
        <taxon>Bacteria</taxon>
        <taxon>Pseudomonadati</taxon>
        <taxon>Bacteroidota</taxon>
        <taxon>Flavobacteriia</taxon>
        <taxon>Flavobacteriales</taxon>
        <taxon>Weeksellaceae</taxon>
        <taxon>Bergeyella</taxon>
    </lineage>
</organism>